<keyword evidence="1" id="KW-0456">Lyase</keyword>
<evidence type="ECO:0000313" key="3">
    <source>
        <dbReference type="EMBL" id="SNT48647.1"/>
    </source>
</evidence>
<dbReference type="PANTHER" id="PTHR21240:SF28">
    <property type="entry name" value="ISO-OROTATE DECARBOXYLASE (EUROFUNG)"/>
    <property type="match status" value="1"/>
</dbReference>
<dbReference type="InterPro" id="IPR032466">
    <property type="entry name" value="Metal_Hydrolase"/>
</dbReference>
<accession>A0A239N0U6</accession>
<evidence type="ECO:0000259" key="2">
    <source>
        <dbReference type="Pfam" id="PF04909"/>
    </source>
</evidence>
<proteinExistence type="predicted"/>
<dbReference type="InterPro" id="IPR006680">
    <property type="entry name" value="Amidohydro-rel"/>
</dbReference>
<dbReference type="InterPro" id="IPR032465">
    <property type="entry name" value="ACMSD"/>
</dbReference>
<protein>
    <submittedName>
        <fullName evidence="3">4-oxalmesaconate hydratase</fullName>
    </submittedName>
</protein>
<dbReference type="RefSeq" id="WP_176444527.1">
    <property type="nucleotide sequence ID" value="NZ_FZOW01000027.1"/>
</dbReference>
<gene>
    <name evidence="3" type="ORF">SAMN05421642_12722</name>
</gene>
<feature type="domain" description="Amidohydrolase-related" evidence="2">
    <location>
        <begin position="3"/>
        <end position="326"/>
    </location>
</feature>
<evidence type="ECO:0000313" key="4">
    <source>
        <dbReference type="Proteomes" id="UP000198327"/>
    </source>
</evidence>
<dbReference type="GO" id="GO:0019748">
    <property type="term" value="P:secondary metabolic process"/>
    <property type="evidence" value="ECO:0007669"/>
    <property type="project" value="TreeGrafter"/>
</dbReference>
<sequence>MIIDTHAHYTTAPPQLDAYRARQLGSLNRPTAGKTPKISDDEILASLQANLKRMDDFGIDRMIFSPRASGMGHEIGDARVSLYWTKTNNDLVKRVCDLLPDRFIPAAQLPQSPGVSPENCLDELRRCVEEMGFVGCNVNPDVSGGGQPFTPAISDAWWNPLWEGLIEYDVPALVHASSTVNPALHLNGSHYTSADAAVTFELCWSDIYDRFPGLKLIIPHGGGSLPFNWNRHRALHVLQGKPSFEERVKNVYFDTALYDRDSMEMLIRKVGADNIVYAAEPFGTAKAVDPETGTLFDDTVSFVDDIEWLSQEDKDKIFSGNARKLYTRATI</sequence>
<dbReference type="GO" id="GO:0016831">
    <property type="term" value="F:carboxy-lyase activity"/>
    <property type="evidence" value="ECO:0007669"/>
    <property type="project" value="InterPro"/>
</dbReference>
<dbReference type="PANTHER" id="PTHR21240">
    <property type="entry name" value="2-AMINO-3-CARBOXYLMUCONATE-6-SEMIALDEHYDE DECARBOXYLASE"/>
    <property type="match status" value="1"/>
</dbReference>
<name>A0A239N0U6_9NOCA</name>
<dbReference type="Gene3D" id="3.20.20.140">
    <property type="entry name" value="Metal-dependent hydrolases"/>
    <property type="match status" value="1"/>
</dbReference>
<dbReference type="GO" id="GO:0016787">
    <property type="term" value="F:hydrolase activity"/>
    <property type="evidence" value="ECO:0007669"/>
    <property type="project" value="InterPro"/>
</dbReference>
<evidence type="ECO:0000256" key="1">
    <source>
        <dbReference type="ARBA" id="ARBA00023239"/>
    </source>
</evidence>
<dbReference type="Proteomes" id="UP000198327">
    <property type="component" value="Unassembled WGS sequence"/>
</dbReference>
<dbReference type="Pfam" id="PF04909">
    <property type="entry name" value="Amidohydro_2"/>
    <property type="match status" value="1"/>
</dbReference>
<dbReference type="SUPFAM" id="SSF51556">
    <property type="entry name" value="Metallo-dependent hydrolases"/>
    <property type="match status" value="1"/>
</dbReference>
<keyword evidence="4" id="KW-1185">Reference proteome</keyword>
<reference evidence="4" key="1">
    <citation type="submission" date="2017-06" db="EMBL/GenBank/DDBJ databases">
        <authorList>
            <person name="Varghese N."/>
            <person name="Submissions S."/>
        </authorList>
    </citation>
    <scope>NUCLEOTIDE SEQUENCE [LARGE SCALE GENOMIC DNA]</scope>
    <source>
        <strain evidence="4">JCM 23211</strain>
    </source>
</reference>
<dbReference type="GO" id="GO:0005737">
    <property type="term" value="C:cytoplasm"/>
    <property type="evidence" value="ECO:0007669"/>
    <property type="project" value="TreeGrafter"/>
</dbReference>
<organism evidence="3 4">
    <name type="scientific">Rhodococcoides kyotonense</name>
    <dbReference type="NCBI Taxonomy" id="398843"/>
    <lineage>
        <taxon>Bacteria</taxon>
        <taxon>Bacillati</taxon>
        <taxon>Actinomycetota</taxon>
        <taxon>Actinomycetes</taxon>
        <taxon>Mycobacteriales</taxon>
        <taxon>Nocardiaceae</taxon>
        <taxon>Rhodococcoides</taxon>
    </lineage>
</organism>
<dbReference type="AlphaFoldDB" id="A0A239N0U6"/>
<dbReference type="EMBL" id="FZOW01000027">
    <property type="protein sequence ID" value="SNT48647.1"/>
    <property type="molecule type" value="Genomic_DNA"/>
</dbReference>